<protein>
    <submittedName>
        <fullName evidence="2">Uncharacterized protein</fullName>
    </submittedName>
</protein>
<evidence type="ECO:0000313" key="3">
    <source>
        <dbReference type="Proteomes" id="UP000272025"/>
    </source>
</evidence>
<organism evidence="2 3">
    <name type="scientific">Sodiomyces alkalinus (strain CBS 110278 / VKM F-3762 / F11)</name>
    <name type="common">Alkaliphilic filamentous fungus</name>
    <dbReference type="NCBI Taxonomy" id="1314773"/>
    <lineage>
        <taxon>Eukaryota</taxon>
        <taxon>Fungi</taxon>
        <taxon>Dikarya</taxon>
        <taxon>Ascomycota</taxon>
        <taxon>Pezizomycotina</taxon>
        <taxon>Sordariomycetes</taxon>
        <taxon>Hypocreomycetidae</taxon>
        <taxon>Glomerellales</taxon>
        <taxon>Plectosphaerellaceae</taxon>
        <taxon>Sodiomyces</taxon>
    </lineage>
</organism>
<name>A0A3N2Q8R5_SODAK</name>
<proteinExistence type="predicted"/>
<feature type="region of interest" description="Disordered" evidence="1">
    <location>
        <begin position="1"/>
        <end position="52"/>
    </location>
</feature>
<evidence type="ECO:0000256" key="1">
    <source>
        <dbReference type="SAM" id="MobiDB-lite"/>
    </source>
</evidence>
<accession>A0A3N2Q8R5</accession>
<dbReference type="Proteomes" id="UP000272025">
    <property type="component" value="Unassembled WGS sequence"/>
</dbReference>
<dbReference type="AlphaFoldDB" id="A0A3N2Q8R5"/>
<dbReference type="GeneID" id="39582286"/>
<sequence>MFQRVLNGTLKISEKEPPGGTPVVHAHKRDHDSTAPSGVKRDERFLAPPPPFSSSAVDTVAAGHLQLPSFLGENKTNNRTTISVKSPCYHLAVRPTVQRPSTTSPVSKPTNKRPRTEYQFVGFLGLCGIFLLAQPRKSTGSKSLSRRQDQGERASTYNPYASTTCELLDIPAEIGVQPQRRACVHSRTLHVAVLRRTHYSEKSASHANEDVDGEAGENAVFRVCCAADFATIRSALDFSGYASKPNHPTSETWSYTRHGGTLRTGAARTRLNEQWIASASEV</sequence>
<reference evidence="2 3" key="1">
    <citation type="journal article" date="2018" name="Mol. Ecol.">
        <title>The obligate alkalophilic soda-lake fungus Sodiomyces alkalinus has shifted to a protein diet.</title>
        <authorList>
            <person name="Grum-Grzhimaylo A.A."/>
            <person name="Falkoski D.L."/>
            <person name="van den Heuvel J."/>
            <person name="Valero-Jimenez C.A."/>
            <person name="Min B."/>
            <person name="Choi I.G."/>
            <person name="Lipzen A."/>
            <person name="Daum C.G."/>
            <person name="Aanen D.K."/>
            <person name="Tsang A."/>
            <person name="Henrissat B."/>
            <person name="Bilanenko E.N."/>
            <person name="de Vries R.P."/>
            <person name="van Kan J.A.L."/>
            <person name="Grigoriev I.V."/>
            <person name="Debets A.J.M."/>
        </authorList>
    </citation>
    <scope>NUCLEOTIDE SEQUENCE [LARGE SCALE GENOMIC DNA]</scope>
    <source>
        <strain evidence="2 3">F11</strain>
    </source>
</reference>
<feature type="compositionally biased region" description="Basic and acidic residues" evidence="1">
    <location>
        <begin position="29"/>
        <end position="45"/>
    </location>
</feature>
<gene>
    <name evidence="2" type="ORF">SODALDRAFT_355366</name>
</gene>
<dbReference type="EMBL" id="ML119051">
    <property type="protein sequence ID" value="ROT43171.1"/>
    <property type="molecule type" value="Genomic_DNA"/>
</dbReference>
<evidence type="ECO:0000313" key="2">
    <source>
        <dbReference type="EMBL" id="ROT43171.1"/>
    </source>
</evidence>
<dbReference type="RefSeq" id="XP_028470977.1">
    <property type="nucleotide sequence ID" value="XM_028613808.1"/>
</dbReference>
<keyword evidence="3" id="KW-1185">Reference proteome</keyword>